<keyword evidence="2" id="KW-1185">Reference proteome</keyword>
<dbReference type="Proteomes" id="UP001596395">
    <property type="component" value="Unassembled WGS sequence"/>
</dbReference>
<sequence length="277" mass="31364">MPTQNGPPSGFPTPSAGQVQVLLLGTIHMETSRIDDVLDDPRQRQFEALADTLTAWNPDGVAVERSYDTREHVDRVYDEYRRGDRAYDAEEHIEPARKYVDDPTATCRNETVQVGFRLADRLDHEHVHCVDDLMPMDAHVDEELDDDSFASLVERGAATLPDSLVPERADWLPEWEARTVESFLRWFNQPERLLTGDENHYLAAFGGFEERYGGAKLLTGLYERNLRMAENIWRAATDDDLDRVLLVVGQAHVHLLRHMLGTMPGTCPVSPVSVLEA</sequence>
<dbReference type="Pfam" id="PF18950">
    <property type="entry name" value="DUF5694"/>
    <property type="match status" value="1"/>
</dbReference>
<protein>
    <submittedName>
        <fullName evidence="1">DUF5694 domain-containing protein</fullName>
    </submittedName>
</protein>
<evidence type="ECO:0000313" key="2">
    <source>
        <dbReference type="Proteomes" id="UP001596395"/>
    </source>
</evidence>
<reference evidence="1 2" key="1">
    <citation type="journal article" date="2019" name="Int. J. Syst. Evol. Microbiol.">
        <title>The Global Catalogue of Microorganisms (GCM) 10K type strain sequencing project: providing services to taxonomists for standard genome sequencing and annotation.</title>
        <authorList>
            <consortium name="The Broad Institute Genomics Platform"/>
            <consortium name="The Broad Institute Genome Sequencing Center for Infectious Disease"/>
            <person name="Wu L."/>
            <person name="Ma J."/>
        </authorList>
    </citation>
    <scope>NUCLEOTIDE SEQUENCE [LARGE SCALE GENOMIC DNA]</scope>
    <source>
        <strain evidence="1 2">GX26</strain>
    </source>
</reference>
<evidence type="ECO:0000313" key="1">
    <source>
        <dbReference type="EMBL" id="MFC6953139.1"/>
    </source>
</evidence>
<gene>
    <name evidence="1" type="ORF">ACFQGB_09710</name>
</gene>
<name>A0ABD5VI61_9EURY</name>
<accession>A0ABD5VI61</accession>
<dbReference type="EMBL" id="JBHSXN010000002">
    <property type="protein sequence ID" value="MFC6953139.1"/>
    <property type="molecule type" value="Genomic_DNA"/>
</dbReference>
<comment type="caution">
    <text evidence="1">The sequence shown here is derived from an EMBL/GenBank/DDBJ whole genome shotgun (WGS) entry which is preliminary data.</text>
</comment>
<dbReference type="InterPro" id="IPR043749">
    <property type="entry name" value="DUF5694"/>
</dbReference>
<organism evidence="1 2">
    <name type="scientific">Halorubellus litoreus</name>
    <dbReference type="NCBI Taxonomy" id="755308"/>
    <lineage>
        <taxon>Archaea</taxon>
        <taxon>Methanobacteriati</taxon>
        <taxon>Methanobacteriota</taxon>
        <taxon>Stenosarchaea group</taxon>
        <taxon>Halobacteria</taxon>
        <taxon>Halobacteriales</taxon>
        <taxon>Halorubellaceae</taxon>
        <taxon>Halorubellus</taxon>
    </lineage>
</organism>
<dbReference type="RefSeq" id="WP_336350106.1">
    <property type="nucleotide sequence ID" value="NZ_JAZAQL010000002.1"/>
</dbReference>
<dbReference type="AlphaFoldDB" id="A0ABD5VI61"/>
<proteinExistence type="predicted"/>